<dbReference type="GO" id="GO:0005634">
    <property type="term" value="C:nucleus"/>
    <property type="evidence" value="ECO:0007669"/>
    <property type="project" value="UniProtKB-SubCell"/>
</dbReference>
<evidence type="ECO:0000256" key="1">
    <source>
        <dbReference type="ARBA" id="ARBA00004123"/>
    </source>
</evidence>
<evidence type="ECO:0000256" key="5">
    <source>
        <dbReference type="SAM" id="Phobius"/>
    </source>
</evidence>
<dbReference type="GO" id="GO:0008270">
    <property type="term" value="F:zinc ion binding"/>
    <property type="evidence" value="ECO:0007669"/>
    <property type="project" value="InterPro"/>
</dbReference>
<evidence type="ECO:0000313" key="8">
    <source>
        <dbReference type="Proteomes" id="UP000769157"/>
    </source>
</evidence>
<feature type="transmembrane region" description="Helical" evidence="5">
    <location>
        <begin position="429"/>
        <end position="450"/>
    </location>
</feature>
<accession>A0A9P8T197</accession>
<keyword evidence="2" id="KW-0479">Metal-binding</keyword>
<evidence type="ECO:0000256" key="4">
    <source>
        <dbReference type="ARBA" id="ARBA00023242"/>
    </source>
</evidence>
<dbReference type="CDD" id="cd12148">
    <property type="entry name" value="fungal_TF_MHR"/>
    <property type="match status" value="1"/>
</dbReference>
<dbReference type="InterPro" id="IPR007219">
    <property type="entry name" value="XnlR_reg_dom"/>
</dbReference>
<comment type="subcellular location">
    <subcellularLocation>
        <location evidence="1">Nucleus</location>
    </subcellularLocation>
</comment>
<dbReference type="InterPro" id="IPR050987">
    <property type="entry name" value="AtrR-like"/>
</dbReference>
<keyword evidence="8" id="KW-1185">Reference proteome</keyword>
<organism evidence="7 8">
    <name type="scientific">Ogataea philodendri</name>
    <dbReference type="NCBI Taxonomy" id="1378263"/>
    <lineage>
        <taxon>Eukaryota</taxon>
        <taxon>Fungi</taxon>
        <taxon>Dikarya</taxon>
        <taxon>Ascomycota</taxon>
        <taxon>Saccharomycotina</taxon>
        <taxon>Pichiomycetes</taxon>
        <taxon>Pichiales</taxon>
        <taxon>Pichiaceae</taxon>
        <taxon>Ogataea</taxon>
    </lineage>
</organism>
<evidence type="ECO:0000256" key="3">
    <source>
        <dbReference type="ARBA" id="ARBA00023125"/>
    </source>
</evidence>
<dbReference type="PANTHER" id="PTHR46910:SF3">
    <property type="entry name" value="HALOTOLERANCE PROTEIN 9-RELATED"/>
    <property type="match status" value="1"/>
</dbReference>
<reference evidence="7" key="1">
    <citation type="journal article" date="2021" name="Open Biol.">
        <title>Shared evolutionary footprints suggest mitochondrial oxidative damage underlies multiple complex I losses in fungi.</title>
        <authorList>
            <person name="Schikora-Tamarit M.A."/>
            <person name="Marcet-Houben M."/>
            <person name="Nosek J."/>
            <person name="Gabaldon T."/>
        </authorList>
    </citation>
    <scope>NUCLEOTIDE SEQUENCE</scope>
    <source>
        <strain evidence="7">CBS6075</strain>
    </source>
</reference>
<dbReference type="GO" id="GO:0003677">
    <property type="term" value="F:DNA binding"/>
    <property type="evidence" value="ECO:0007669"/>
    <property type="project" value="UniProtKB-KW"/>
</dbReference>
<evidence type="ECO:0000259" key="6">
    <source>
        <dbReference type="SMART" id="SM00906"/>
    </source>
</evidence>
<dbReference type="Pfam" id="PF04082">
    <property type="entry name" value="Fungal_trans"/>
    <property type="match status" value="1"/>
</dbReference>
<dbReference type="PANTHER" id="PTHR46910">
    <property type="entry name" value="TRANSCRIPTION FACTOR PDR1"/>
    <property type="match status" value="1"/>
</dbReference>
<dbReference type="GeneID" id="70238817"/>
<feature type="domain" description="Xylanolytic transcriptional activator regulatory" evidence="6">
    <location>
        <begin position="208"/>
        <end position="283"/>
    </location>
</feature>
<keyword evidence="4" id="KW-0539">Nucleus</keyword>
<keyword evidence="5" id="KW-0472">Membrane</keyword>
<gene>
    <name evidence="7" type="ORF">OGAPHI_006853</name>
</gene>
<evidence type="ECO:0000256" key="2">
    <source>
        <dbReference type="ARBA" id="ARBA00022723"/>
    </source>
</evidence>
<dbReference type="AlphaFoldDB" id="A0A9P8T197"/>
<dbReference type="RefSeq" id="XP_046058570.1">
    <property type="nucleotide sequence ID" value="XM_046208184.1"/>
</dbReference>
<proteinExistence type="predicted"/>
<dbReference type="EMBL" id="JAEUBE010000487">
    <property type="protein sequence ID" value="KAH3661446.1"/>
    <property type="molecule type" value="Genomic_DNA"/>
</dbReference>
<dbReference type="OrthoDB" id="3266505at2759"/>
<keyword evidence="5" id="KW-0812">Transmembrane</keyword>
<name>A0A9P8T197_9ASCO</name>
<keyword evidence="3" id="KW-0238">DNA-binding</keyword>
<comment type="caution">
    <text evidence="7">The sequence shown here is derived from an EMBL/GenBank/DDBJ whole genome shotgun (WGS) entry which is preliminary data.</text>
</comment>
<reference evidence="7" key="2">
    <citation type="submission" date="2021-01" db="EMBL/GenBank/DDBJ databases">
        <authorList>
            <person name="Schikora-Tamarit M.A."/>
        </authorList>
    </citation>
    <scope>NUCLEOTIDE SEQUENCE</scope>
    <source>
        <strain evidence="7">CBS6075</strain>
    </source>
</reference>
<feature type="transmembrane region" description="Helical" evidence="5">
    <location>
        <begin position="350"/>
        <end position="375"/>
    </location>
</feature>
<keyword evidence="5" id="KW-1133">Transmembrane helix</keyword>
<protein>
    <recommendedName>
        <fullName evidence="6">Xylanolytic transcriptional activator regulatory domain-containing protein</fullName>
    </recommendedName>
</protein>
<dbReference type="GO" id="GO:0003700">
    <property type="term" value="F:DNA-binding transcription factor activity"/>
    <property type="evidence" value="ECO:0007669"/>
    <property type="project" value="InterPro"/>
</dbReference>
<dbReference type="GO" id="GO:0006351">
    <property type="term" value="P:DNA-templated transcription"/>
    <property type="evidence" value="ECO:0007669"/>
    <property type="project" value="InterPro"/>
</dbReference>
<sequence>MSTYYTSLKHNHNNCGQNRKGLGHALSNSLQLFDFVYNGLRRTYVDAGGNIETLEVQEPPDINFNELFLDVSFLMRGNLINKVNPDEFPSWDTANELFKNALDIVGIDNQVMKIKSTYNFMKETYDNDCIVSLENIETRLEVIRLFLLFAIGRLHGGDVVSDQYPGLSYFRLVFSLLQDYYGAPTLAYVECLHLVTIYLIGLNKLDFAYMYSGNAVRVASLLRLNMITTYEDNHSQIEKERMKRLWWSVTNVDFFAASCLGTPALLPIEVVPDIDLPEDGKYGGELPTSFFLKEKIVLTKLKQKILTCASINSRNGLVANIDDILESLCERSRSITSETSKMLHFDDKKLFWRLLFALVFRLNECIILVTIQSFLRNIQPQTTRTISDKNSTNSPTSSNSLDFKLSNMCLAAAISNIRVYKLLSSRGDVSFFGFIDSNFLFLSAIVLMLTEYLDDNLKSRNTSLLLNDCTTIFRDLTNSGSVTANDHLIRLQKLRILLLQLNYTLEHPTTGKESIITVGARKDVCDDFDNSAFDYQSFEHFKLIENIALEKLR</sequence>
<evidence type="ECO:0000313" key="7">
    <source>
        <dbReference type="EMBL" id="KAH3661446.1"/>
    </source>
</evidence>
<dbReference type="SMART" id="SM00906">
    <property type="entry name" value="Fungal_trans"/>
    <property type="match status" value="1"/>
</dbReference>
<dbReference type="Proteomes" id="UP000769157">
    <property type="component" value="Unassembled WGS sequence"/>
</dbReference>